<dbReference type="STRING" id="74649.A0A2P6PEV2"/>
<evidence type="ECO:0000313" key="1">
    <source>
        <dbReference type="EMBL" id="PRQ20460.1"/>
    </source>
</evidence>
<comment type="caution">
    <text evidence="1">The sequence shown here is derived from an EMBL/GenBank/DDBJ whole genome shotgun (WGS) entry which is preliminary data.</text>
</comment>
<dbReference type="EMBL" id="PDCK01000045">
    <property type="protein sequence ID" value="PRQ20460.1"/>
    <property type="molecule type" value="Genomic_DNA"/>
</dbReference>
<proteinExistence type="predicted"/>
<accession>A0A2P6PEV2</accession>
<organism evidence="1 3">
    <name type="scientific">Rosa chinensis</name>
    <name type="common">China rose</name>
    <dbReference type="NCBI Taxonomy" id="74649"/>
    <lineage>
        <taxon>Eukaryota</taxon>
        <taxon>Viridiplantae</taxon>
        <taxon>Streptophyta</taxon>
        <taxon>Embryophyta</taxon>
        <taxon>Tracheophyta</taxon>
        <taxon>Spermatophyta</taxon>
        <taxon>Magnoliopsida</taxon>
        <taxon>eudicotyledons</taxon>
        <taxon>Gunneridae</taxon>
        <taxon>Pentapetalae</taxon>
        <taxon>rosids</taxon>
        <taxon>fabids</taxon>
        <taxon>Rosales</taxon>
        <taxon>Rosaceae</taxon>
        <taxon>Rosoideae</taxon>
        <taxon>Rosoideae incertae sedis</taxon>
        <taxon>Rosa</taxon>
    </lineage>
</organism>
<gene>
    <name evidence="1" type="ORF">RchiOBHm_Chr7g0228401</name>
    <name evidence="2" type="ORF">RchiOBHm_Chr7g0228421</name>
</gene>
<evidence type="ECO:0000313" key="2">
    <source>
        <dbReference type="EMBL" id="PRQ20462.1"/>
    </source>
</evidence>
<evidence type="ECO:0000313" key="3">
    <source>
        <dbReference type="Proteomes" id="UP000238479"/>
    </source>
</evidence>
<dbReference type="EMBL" id="PDCK01000045">
    <property type="protein sequence ID" value="PRQ20462.1"/>
    <property type="molecule type" value="Genomic_DNA"/>
</dbReference>
<sequence length="52" mass="6247">MWDELKNIRQAIGFLVIHKNPKKTLDEISHDLCTVSNVYARKNRRSKYFQIQ</sequence>
<protein>
    <submittedName>
        <fullName evidence="1">Uncharacterized protein</fullName>
    </submittedName>
</protein>
<dbReference type="Proteomes" id="UP000238479">
    <property type="component" value="Chromosome 7"/>
</dbReference>
<reference evidence="1 3" key="1">
    <citation type="journal article" date="2018" name="Nat. Genet.">
        <title>The Rosa genome provides new insights in the design of modern roses.</title>
        <authorList>
            <person name="Bendahmane M."/>
        </authorList>
    </citation>
    <scope>NUCLEOTIDE SEQUENCE [LARGE SCALE GENOMIC DNA]</scope>
    <source>
        <strain evidence="3">cv. Old Blush</strain>
    </source>
</reference>
<name>A0A2P6PEV2_ROSCH</name>
<dbReference type="Gramene" id="PRQ20462">
    <property type="protein sequence ID" value="PRQ20462"/>
    <property type="gene ID" value="RchiOBHm_Chr7g0228421"/>
</dbReference>
<dbReference type="Gramene" id="PRQ20460">
    <property type="protein sequence ID" value="PRQ20460"/>
    <property type="gene ID" value="RchiOBHm_Chr7g0228401"/>
</dbReference>
<dbReference type="AlphaFoldDB" id="A0A2P6PEV2"/>
<keyword evidence="3" id="KW-1185">Reference proteome</keyword>